<sequence length="242" mass="27910">MASEKCIKARKPAEVLKSLIIKVERLGAELATLDERLLESLLEEDSETYNCEYGYVDSYRDTLDSVRASIYKMMHSTDSEKLASSCNNIKKLLKLPEIELVRLGGVLGSIYRIHEDDDIEDADKFQYLIQSTKVGSCARELVNSFSPIGDNYNKAIDTLTSRFGRYDLLIEYYIREFIKSSNRKEKCNLAVLYDKLEIWLESINVTRDKYGSMLIPLVESCLPEKVLHAWLRNSVYNKRTTY</sequence>
<dbReference type="InterPro" id="IPR005312">
    <property type="entry name" value="DUF1759"/>
</dbReference>
<dbReference type="EMBL" id="JARBHB010000013">
    <property type="protein sequence ID" value="KAJ8869975.1"/>
    <property type="molecule type" value="Genomic_DNA"/>
</dbReference>
<comment type="caution">
    <text evidence="1">The sequence shown here is derived from an EMBL/GenBank/DDBJ whole genome shotgun (WGS) entry which is preliminary data.</text>
</comment>
<dbReference type="Pfam" id="PF03564">
    <property type="entry name" value="DUF1759"/>
    <property type="match status" value="1"/>
</dbReference>
<dbReference type="Proteomes" id="UP001159363">
    <property type="component" value="Chromosome 12"/>
</dbReference>
<evidence type="ECO:0000313" key="2">
    <source>
        <dbReference type="Proteomes" id="UP001159363"/>
    </source>
</evidence>
<accession>A0ABQ9GC41</accession>
<reference evidence="1 2" key="1">
    <citation type="submission" date="2023-02" db="EMBL/GenBank/DDBJ databases">
        <title>LHISI_Scaffold_Assembly.</title>
        <authorList>
            <person name="Stuart O.P."/>
            <person name="Cleave R."/>
            <person name="Magrath M.J.L."/>
            <person name="Mikheyev A.S."/>
        </authorList>
    </citation>
    <scope>NUCLEOTIDE SEQUENCE [LARGE SCALE GENOMIC DNA]</scope>
    <source>
        <strain evidence="1">Daus_M_001</strain>
        <tissue evidence="1">Leg muscle</tissue>
    </source>
</reference>
<evidence type="ECO:0000313" key="1">
    <source>
        <dbReference type="EMBL" id="KAJ8869975.1"/>
    </source>
</evidence>
<organism evidence="1 2">
    <name type="scientific">Dryococelus australis</name>
    <dbReference type="NCBI Taxonomy" id="614101"/>
    <lineage>
        <taxon>Eukaryota</taxon>
        <taxon>Metazoa</taxon>
        <taxon>Ecdysozoa</taxon>
        <taxon>Arthropoda</taxon>
        <taxon>Hexapoda</taxon>
        <taxon>Insecta</taxon>
        <taxon>Pterygota</taxon>
        <taxon>Neoptera</taxon>
        <taxon>Polyneoptera</taxon>
        <taxon>Phasmatodea</taxon>
        <taxon>Verophasmatodea</taxon>
        <taxon>Anareolatae</taxon>
        <taxon>Phasmatidae</taxon>
        <taxon>Eurycanthinae</taxon>
        <taxon>Dryococelus</taxon>
    </lineage>
</organism>
<gene>
    <name evidence="1" type="ORF">PR048_028986</name>
</gene>
<name>A0ABQ9GC41_9NEOP</name>
<proteinExistence type="predicted"/>
<keyword evidence="2" id="KW-1185">Reference proteome</keyword>
<protein>
    <submittedName>
        <fullName evidence="1">Uncharacterized protein</fullName>
    </submittedName>
</protein>